<evidence type="ECO:0000313" key="7">
    <source>
        <dbReference type="Proteomes" id="UP001140453"/>
    </source>
</evidence>
<dbReference type="GO" id="GO:0005886">
    <property type="term" value="C:plasma membrane"/>
    <property type="evidence" value="ECO:0007669"/>
    <property type="project" value="TreeGrafter"/>
</dbReference>
<gene>
    <name evidence="6" type="ORF">N0V93_002043</name>
</gene>
<feature type="transmembrane region" description="Helical" evidence="5">
    <location>
        <begin position="414"/>
        <end position="435"/>
    </location>
</feature>
<dbReference type="Pfam" id="PF07690">
    <property type="entry name" value="MFS_1"/>
    <property type="match status" value="1"/>
</dbReference>
<feature type="transmembrane region" description="Helical" evidence="5">
    <location>
        <begin position="115"/>
        <end position="134"/>
    </location>
</feature>
<feature type="transmembrane region" description="Helical" evidence="5">
    <location>
        <begin position="74"/>
        <end position="95"/>
    </location>
</feature>
<keyword evidence="3 5" id="KW-1133">Transmembrane helix</keyword>
<dbReference type="PANTHER" id="PTHR23502:SF29">
    <property type="entry name" value="TRANSPORTER, PUTATIVE (AFU_ORTHOLOGUE AFUA_6G06680)-RELATED"/>
    <property type="match status" value="1"/>
</dbReference>
<feature type="transmembrane region" description="Helical" evidence="5">
    <location>
        <begin position="143"/>
        <end position="162"/>
    </location>
</feature>
<reference evidence="6" key="1">
    <citation type="submission" date="2022-10" db="EMBL/GenBank/DDBJ databases">
        <title>Tapping the CABI collections for fungal endophytes: first genome assemblies for Collariella, Neodidymelliopsis, Ascochyta clinopodiicola, Didymella pomorum, Didymosphaeria variabile, Neocosmospora piperis and Neocucurbitaria cava.</title>
        <authorList>
            <person name="Hill R."/>
        </authorList>
    </citation>
    <scope>NUCLEOTIDE SEQUENCE</scope>
    <source>
        <strain evidence="6">IMI 355082</strain>
    </source>
</reference>
<sequence length="945" mass="104476">MPFGIVDCKLRDGRLLPGSEFLIDDKRSIRYVEGEEVVSLKRVTHKGTETILVPQPSDSDLNDPLLWPRWQKEAAFWVIFTNAIIFAVLPGPIIAPATFALAPILGVTLTDVARLSGYQLLLVAALGPLVSVLAQKFGKRPQFLFAAASGTLGTIICIIGSQQSNYKTLLAGRMVQGLGVTAWESLSLAAMGEMFYLHERGWRTALIVCSLACMASIISIISGVMEENEGYRNLFVAELPFDIAGLLTTIFLLPETQFIRPMNVIPSGGSSRIDKTQDEKAVSQNIENAVPTRHSNIPRIPYLKTLAPWSGVSYTDKSIFHLLARIFVHLINPAVFWIMMVSAVLVSTFVATAYITSQIWSVPPYNLSVAQNGYFWVGSFIGGVLAVVAGPLCDWSAQAMAKLNKGVFEAEFRIPVNILGGLFCGLGWFLFMWVVDNPTPQGYYLGSFCLGCVCFGISVPSTSAGLYILDSFPMQSTEVFILQMMLKNFLFYAFSNFINTWAATAGAGAVFRVFGIVSLALLALCIPMYVLGKVNRNFHDREALLLALAQHGKDLIENMAFCIRPKAQLQDNMLDGGKTPISSAARDLLSGKLTGPNLRRIDIECDFDIETKETAKFEQEVNRVFQQSKEEEALLQLEAEDPQRRMLAESWTALAQNNAVRELSVDRFVPIWTSAFHSNDFRALLGRLESLHVTLFGAKRGYRSINTVPAYVASLQSLLKVLFLNSGSLKSLSLHASQHAPLGAHGHYHIPLSLKATHLPGLQNLSLRNCFIGFELAHFINAHSNTLETLELHNCYSYRGTGDGAGAGGMSWATFLSTITRPTMKLRRFVIDDTHIPLTIDDERLKTYNVETANEPEDVKDVRRAQMKNPNLRLFLYAFLRDYSGELWMNKEAILSSFDGEDDQKALDELNKIVRKNGEDAEGGEDVPALKAKMTPSVKVVELPA</sequence>
<dbReference type="Gene3D" id="3.80.10.10">
    <property type="entry name" value="Ribonuclease Inhibitor"/>
    <property type="match status" value="1"/>
</dbReference>
<dbReference type="EMBL" id="JAPEVB010000001">
    <property type="protein sequence ID" value="KAJ4397806.1"/>
    <property type="molecule type" value="Genomic_DNA"/>
</dbReference>
<feature type="transmembrane region" description="Helical" evidence="5">
    <location>
        <begin position="513"/>
        <end position="531"/>
    </location>
</feature>
<feature type="transmembrane region" description="Helical" evidence="5">
    <location>
        <begin position="231"/>
        <end position="253"/>
    </location>
</feature>
<dbReference type="GO" id="GO:0022857">
    <property type="term" value="F:transmembrane transporter activity"/>
    <property type="evidence" value="ECO:0007669"/>
    <property type="project" value="InterPro"/>
</dbReference>
<evidence type="ECO:0000256" key="2">
    <source>
        <dbReference type="ARBA" id="ARBA00022692"/>
    </source>
</evidence>
<feature type="transmembrane region" description="Helical" evidence="5">
    <location>
        <begin position="204"/>
        <end position="225"/>
    </location>
</feature>
<keyword evidence="7" id="KW-1185">Reference proteome</keyword>
<dbReference type="Proteomes" id="UP001140453">
    <property type="component" value="Unassembled WGS sequence"/>
</dbReference>
<evidence type="ECO:0000256" key="3">
    <source>
        <dbReference type="ARBA" id="ARBA00022989"/>
    </source>
</evidence>
<organism evidence="6 7">
    <name type="scientific">Gnomoniopsis smithogilvyi</name>
    <dbReference type="NCBI Taxonomy" id="1191159"/>
    <lineage>
        <taxon>Eukaryota</taxon>
        <taxon>Fungi</taxon>
        <taxon>Dikarya</taxon>
        <taxon>Ascomycota</taxon>
        <taxon>Pezizomycotina</taxon>
        <taxon>Sordariomycetes</taxon>
        <taxon>Sordariomycetidae</taxon>
        <taxon>Diaporthales</taxon>
        <taxon>Gnomoniaceae</taxon>
        <taxon>Gnomoniopsis</taxon>
    </lineage>
</organism>
<dbReference type="OrthoDB" id="2585655at2759"/>
<name>A0A9W9D3A2_9PEZI</name>
<feature type="transmembrane region" description="Helical" evidence="5">
    <location>
        <begin position="441"/>
        <end position="469"/>
    </location>
</feature>
<evidence type="ECO:0000256" key="1">
    <source>
        <dbReference type="ARBA" id="ARBA00004141"/>
    </source>
</evidence>
<dbReference type="InterPro" id="IPR011701">
    <property type="entry name" value="MFS"/>
</dbReference>
<feature type="transmembrane region" description="Helical" evidence="5">
    <location>
        <begin position="489"/>
        <end position="507"/>
    </location>
</feature>
<keyword evidence="2 5" id="KW-0812">Transmembrane</keyword>
<dbReference type="InterPro" id="IPR036259">
    <property type="entry name" value="MFS_trans_sf"/>
</dbReference>
<dbReference type="AlphaFoldDB" id="A0A9W9D3A2"/>
<comment type="subcellular location">
    <subcellularLocation>
        <location evidence="1">Membrane</location>
        <topology evidence="1">Multi-pass membrane protein</topology>
    </subcellularLocation>
</comment>
<evidence type="ECO:0008006" key="8">
    <source>
        <dbReference type="Google" id="ProtNLM"/>
    </source>
</evidence>
<comment type="caution">
    <text evidence="6">The sequence shown here is derived from an EMBL/GenBank/DDBJ whole genome shotgun (WGS) entry which is preliminary data.</text>
</comment>
<feature type="transmembrane region" description="Helical" evidence="5">
    <location>
        <begin position="334"/>
        <end position="355"/>
    </location>
</feature>
<evidence type="ECO:0000256" key="4">
    <source>
        <dbReference type="ARBA" id="ARBA00023136"/>
    </source>
</evidence>
<feature type="transmembrane region" description="Helical" evidence="5">
    <location>
        <begin position="375"/>
        <end position="393"/>
    </location>
</feature>
<evidence type="ECO:0000313" key="6">
    <source>
        <dbReference type="EMBL" id="KAJ4397806.1"/>
    </source>
</evidence>
<proteinExistence type="predicted"/>
<dbReference type="Gene3D" id="1.20.1250.20">
    <property type="entry name" value="MFS general substrate transporter like domains"/>
    <property type="match status" value="1"/>
</dbReference>
<dbReference type="SUPFAM" id="SSF103473">
    <property type="entry name" value="MFS general substrate transporter"/>
    <property type="match status" value="1"/>
</dbReference>
<protein>
    <recommendedName>
        <fullName evidence="8">Major facilitator superfamily (MFS) profile domain-containing protein</fullName>
    </recommendedName>
</protein>
<evidence type="ECO:0000256" key="5">
    <source>
        <dbReference type="SAM" id="Phobius"/>
    </source>
</evidence>
<keyword evidence="4 5" id="KW-0472">Membrane</keyword>
<dbReference type="PANTHER" id="PTHR23502">
    <property type="entry name" value="MAJOR FACILITATOR SUPERFAMILY"/>
    <property type="match status" value="1"/>
</dbReference>
<accession>A0A9W9D3A2</accession>
<dbReference type="InterPro" id="IPR032675">
    <property type="entry name" value="LRR_dom_sf"/>
</dbReference>
<dbReference type="SUPFAM" id="SSF52047">
    <property type="entry name" value="RNI-like"/>
    <property type="match status" value="1"/>
</dbReference>